<dbReference type="Gene3D" id="3.30.565.10">
    <property type="entry name" value="Histidine kinase-like ATPase, C-terminal domain"/>
    <property type="match status" value="1"/>
</dbReference>
<dbReference type="AlphaFoldDB" id="A0A3N0E1D0"/>
<proteinExistence type="predicted"/>
<reference evidence="3 4" key="1">
    <citation type="submission" date="2018-11" db="EMBL/GenBank/DDBJ databases">
        <title>The genome draft of YIM 96095.</title>
        <authorList>
            <person name="Tang S.-K."/>
            <person name="Chunyu W.-X."/>
            <person name="Feng Y.-Z."/>
        </authorList>
    </citation>
    <scope>NUCLEOTIDE SEQUENCE [LARGE SCALE GENOMIC DNA]</scope>
    <source>
        <strain evidence="3 4">YIM 96095</strain>
    </source>
</reference>
<name>A0A3N0E1D0_9ACTN</name>
<keyword evidence="1" id="KW-0808">Transferase</keyword>
<dbReference type="PANTHER" id="PTHR35526">
    <property type="entry name" value="ANTI-SIGMA-F FACTOR RSBW-RELATED"/>
    <property type="match status" value="1"/>
</dbReference>
<dbReference type="GO" id="GO:0005524">
    <property type="term" value="F:ATP binding"/>
    <property type="evidence" value="ECO:0007669"/>
    <property type="project" value="UniProtKB-KW"/>
</dbReference>
<accession>A0A3N0E1D0</accession>
<protein>
    <submittedName>
        <fullName evidence="3">ATP-binding protein</fullName>
    </submittedName>
</protein>
<keyword evidence="3" id="KW-0547">Nucleotide-binding</keyword>
<organism evidence="3 4">
    <name type="scientific">Halostreptopolyspora alba</name>
    <dbReference type="NCBI Taxonomy" id="2487137"/>
    <lineage>
        <taxon>Bacteria</taxon>
        <taxon>Bacillati</taxon>
        <taxon>Actinomycetota</taxon>
        <taxon>Actinomycetes</taxon>
        <taxon>Streptosporangiales</taxon>
        <taxon>Nocardiopsidaceae</taxon>
        <taxon>Halostreptopolyspora</taxon>
    </lineage>
</organism>
<dbReference type="InterPro" id="IPR050267">
    <property type="entry name" value="Anti-sigma-factor_SerPK"/>
</dbReference>
<gene>
    <name evidence="3" type="ORF">EFW17_21740</name>
</gene>
<keyword evidence="1" id="KW-0723">Serine/threonine-protein kinase</keyword>
<evidence type="ECO:0000256" key="1">
    <source>
        <dbReference type="ARBA" id="ARBA00022527"/>
    </source>
</evidence>
<dbReference type="SUPFAM" id="SSF55874">
    <property type="entry name" value="ATPase domain of HSP90 chaperone/DNA topoisomerase II/histidine kinase"/>
    <property type="match status" value="1"/>
</dbReference>
<evidence type="ECO:0000313" key="4">
    <source>
        <dbReference type="Proteomes" id="UP000269198"/>
    </source>
</evidence>
<evidence type="ECO:0000313" key="3">
    <source>
        <dbReference type="EMBL" id="RNL81658.1"/>
    </source>
</evidence>
<dbReference type="InterPro" id="IPR036890">
    <property type="entry name" value="HATPase_C_sf"/>
</dbReference>
<dbReference type="CDD" id="cd16936">
    <property type="entry name" value="HATPase_RsbW-like"/>
    <property type="match status" value="1"/>
</dbReference>
<dbReference type="PANTHER" id="PTHR35526:SF3">
    <property type="entry name" value="ANTI-SIGMA-F FACTOR RSBW"/>
    <property type="match status" value="1"/>
</dbReference>
<dbReference type="GO" id="GO:0004674">
    <property type="term" value="F:protein serine/threonine kinase activity"/>
    <property type="evidence" value="ECO:0007669"/>
    <property type="project" value="UniProtKB-KW"/>
</dbReference>
<sequence>MVIRLRTVAVNDEDTEARNETRAAERVPRRVTNPEDRAPIVLSEDAGFLSSSVIVPGVANQASVLRDRIRTIAGWPPAKSAVVEHLTSELFNNAIEHTRSGDEGGEVIVTVANFPGRIQVKMVDAGPRDGDIRTPHVRPLDLDQENGIGLFLVTQDSTRWGVLLEDGRTTVWFEIDHASKPG</sequence>
<comment type="caution">
    <text evidence="3">The sequence shown here is derived from an EMBL/GenBank/DDBJ whole genome shotgun (WGS) entry which is preliminary data.</text>
</comment>
<dbReference type="Proteomes" id="UP000269198">
    <property type="component" value="Unassembled WGS sequence"/>
</dbReference>
<keyword evidence="3" id="KW-0067">ATP-binding</keyword>
<evidence type="ECO:0000259" key="2">
    <source>
        <dbReference type="Pfam" id="PF13581"/>
    </source>
</evidence>
<keyword evidence="1" id="KW-0418">Kinase</keyword>
<dbReference type="Pfam" id="PF13581">
    <property type="entry name" value="HATPase_c_2"/>
    <property type="match status" value="1"/>
</dbReference>
<dbReference type="InterPro" id="IPR003594">
    <property type="entry name" value="HATPase_dom"/>
</dbReference>
<dbReference type="EMBL" id="RJMB01000031">
    <property type="protein sequence ID" value="RNL81658.1"/>
    <property type="molecule type" value="Genomic_DNA"/>
</dbReference>
<dbReference type="OrthoDB" id="3530473at2"/>
<keyword evidence="4" id="KW-1185">Reference proteome</keyword>
<feature type="domain" description="Histidine kinase/HSP90-like ATPase" evidence="2">
    <location>
        <begin position="63"/>
        <end position="172"/>
    </location>
</feature>